<evidence type="ECO:0000313" key="1">
    <source>
        <dbReference type="EMBL" id="MBB2974470.1"/>
    </source>
</evidence>
<accession>A0A7W4YKK8</accession>
<proteinExistence type="predicted"/>
<comment type="caution">
    <text evidence="1">The sequence shown here is derived from an EMBL/GenBank/DDBJ whole genome shotgun (WGS) entry which is preliminary data.</text>
</comment>
<dbReference type="Proteomes" id="UP000529310">
    <property type="component" value="Unassembled WGS sequence"/>
</dbReference>
<evidence type="ECO:0000313" key="2">
    <source>
        <dbReference type="Proteomes" id="UP000529310"/>
    </source>
</evidence>
<sequence length="198" mass="21021">MNNATTTIQRAPSGQPVCRVCAHVDVDEIVRSLAVERLSVAEVAGRYGVGRDSIYRHLKNHESLRLVGGGDAAADEENLSLVESVAAIADRARNASKLAYQRGDLRLGGVLGDSAVRATNSLAALGVTSEAIAASFASASERSHLAQGLALAVENAALKSPEIAEPLARELEALGLHEWAEFLREEKEDSETGEHNEQ</sequence>
<gene>
    <name evidence="1" type="ORF">FHX49_000011</name>
</gene>
<evidence type="ECO:0008006" key="3">
    <source>
        <dbReference type="Google" id="ProtNLM"/>
    </source>
</evidence>
<dbReference type="RefSeq" id="WP_165142943.1">
    <property type="nucleotide sequence ID" value="NZ_CP049255.1"/>
</dbReference>
<organism evidence="1 2">
    <name type="scientific">Microbacterium endophyticum</name>
    <dbReference type="NCBI Taxonomy" id="1526412"/>
    <lineage>
        <taxon>Bacteria</taxon>
        <taxon>Bacillati</taxon>
        <taxon>Actinomycetota</taxon>
        <taxon>Actinomycetes</taxon>
        <taxon>Micrococcales</taxon>
        <taxon>Microbacteriaceae</taxon>
        <taxon>Microbacterium</taxon>
    </lineage>
</organism>
<keyword evidence="2" id="KW-1185">Reference proteome</keyword>
<protein>
    <recommendedName>
        <fullName evidence="3">Helix-turn-helix domain-containing protein</fullName>
    </recommendedName>
</protein>
<dbReference type="EMBL" id="JACHWQ010000001">
    <property type="protein sequence ID" value="MBB2974470.1"/>
    <property type="molecule type" value="Genomic_DNA"/>
</dbReference>
<reference evidence="1 2" key="1">
    <citation type="submission" date="2020-08" db="EMBL/GenBank/DDBJ databases">
        <title>Sequencing the genomes of 1000 actinobacteria strains.</title>
        <authorList>
            <person name="Klenk H.-P."/>
        </authorList>
    </citation>
    <scope>NUCLEOTIDE SEQUENCE [LARGE SCALE GENOMIC DNA]</scope>
    <source>
        <strain evidence="1 2">DSM 27099</strain>
    </source>
</reference>
<name>A0A7W4YKK8_9MICO</name>
<dbReference type="AlphaFoldDB" id="A0A7W4YKK8"/>